<accession>A0A226X864</accession>
<evidence type="ECO:0000313" key="3">
    <source>
        <dbReference type="Proteomes" id="UP000214720"/>
    </source>
</evidence>
<feature type="chain" id="PRO_5012917717" evidence="1">
    <location>
        <begin position="23"/>
        <end position="195"/>
    </location>
</feature>
<feature type="signal peptide" evidence="1">
    <location>
        <begin position="1"/>
        <end position="22"/>
    </location>
</feature>
<reference evidence="3" key="1">
    <citation type="submission" date="2017-01" db="EMBL/GenBank/DDBJ databases">
        <title>Genome Analysis of Deinococcus marmoris KOPRI26562.</title>
        <authorList>
            <person name="Kim J.H."/>
            <person name="Oh H.-M."/>
        </authorList>
    </citation>
    <scope>NUCLEOTIDE SEQUENCE [LARGE SCALE GENOMIC DNA]</scope>
    <source>
        <strain evidence="3">PAMC 26633</strain>
    </source>
</reference>
<dbReference type="EMBL" id="MTHB01000046">
    <property type="protein sequence ID" value="OXC79137.1"/>
    <property type="molecule type" value="Genomic_DNA"/>
</dbReference>
<dbReference type="OrthoDB" id="9130037at2"/>
<name>A0A226X864_CABSO</name>
<dbReference type="AlphaFoldDB" id="A0A226X864"/>
<evidence type="ECO:0000256" key="1">
    <source>
        <dbReference type="SAM" id="SignalP"/>
    </source>
</evidence>
<keyword evidence="1" id="KW-0732">Signal</keyword>
<evidence type="ECO:0000313" key="2">
    <source>
        <dbReference type="EMBL" id="OXC79137.1"/>
    </source>
</evidence>
<sequence>MNAKWTVALSLALLTVTAHVGAQTDQQLSSAAIQSALSAPPKQLHAQIVGIDTGARTLTLKGAKGRVLPVAVGKEVTNFDVLKIGDRVDVQVRDAMLIRATKASAKGDELRKRVDTEVYAPASGPQGFGAVHETEIVATVQSINSKNKTITLRGPWHTETFDLSSEIAAYKLKPGDIVHAVLISATAVEVTPTAK</sequence>
<dbReference type="eggNOG" id="ENOG50333P7">
    <property type="taxonomic scope" value="Bacteria"/>
</dbReference>
<organism evidence="2 3">
    <name type="scientific">Caballeronia sordidicola</name>
    <name type="common">Burkholderia sordidicola</name>
    <dbReference type="NCBI Taxonomy" id="196367"/>
    <lineage>
        <taxon>Bacteria</taxon>
        <taxon>Pseudomonadati</taxon>
        <taxon>Pseudomonadota</taxon>
        <taxon>Betaproteobacteria</taxon>
        <taxon>Burkholderiales</taxon>
        <taxon>Burkholderiaceae</taxon>
        <taxon>Caballeronia</taxon>
    </lineage>
</organism>
<dbReference type="RefSeq" id="WP_089160052.1">
    <property type="nucleotide sequence ID" value="NZ_MTHB01000046.1"/>
</dbReference>
<comment type="caution">
    <text evidence="2">The sequence shown here is derived from an EMBL/GenBank/DDBJ whole genome shotgun (WGS) entry which is preliminary data.</text>
</comment>
<proteinExistence type="predicted"/>
<protein>
    <submittedName>
        <fullName evidence="2">Exported protein</fullName>
    </submittedName>
</protein>
<gene>
    <name evidence="2" type="ORF">BSU04_08185</name>
</gene>
<dbReference type="Proteomes" id="UP000214720">
    <property type="component" value="Unassembled WGS sequence"/>
</dbReference>